<dbReference type="AlphaFoldDB" id="A0A4U0F983"/>
<dbReference type="InterPro" id="IPR014729">
    <property type="entry name" value="Rossmann-like_a/b/a_fold"/>
</dbReference>
<proteinExistence type="inferred from homology"/>
<sequence length="143" mass="15668">MTYHHILAAYDGSKAAKKALEHAVAIASIGPNTKLTVAHVLYRPVFDIGSFAYGSSEEYMKQVEQFETSIMEHAREIIAPIPYSRIVVLTGNPVPAILDYAKDNHCDLIVMGSRGLGAIQEWMLGSVSHHVVQKAQVPVLVVK</sequence>
<evidence type="ECO:0000313" key="4">
    <source>
        <dbReference type="Proteomes" id="UP000309673"/>
    </source>
</evidence>
<organism evidence="3 4">
    <name type="scientific">Cohnella pontilimi</name>
    <dbReference type="NCBI Taxonomy" id="2564100"/>
    <lineage>
        <taxon>Bacteria</taxon>
        <taxon>Bacillati</taxon>
        <taxon>Bacillota</taxon>
        <taxon>Bacilli</taxon>
        <taxon>Bacillales</taxon>
        <taxon>Paenibacillaceae</taxon>
        <taxon>Cohnella</taxon>
    </lineage>
</organism>
<protein>
    <submittedName>
        <fullName evidence="3">Universal stress protein</fullName>
    </submittedName>
</protein>
<feature type="domain" description="UspA" evidence="2">
    <location>
        <begin position="3"/>
        <end position="143"/>
    </location>
</feature>
<dbReference type="CDD" id="cd00293">
    <property type="entry name" value="USP-like"/>
    <property type="match status" value="1"/>
</dbReference>
<dbReference type="RefSeq" id="WP_136778768.1">
    <property type="nucleotide sequence ID" value="NZ_SUPK01000007.1"/>
</dbReference>
<dbReference type="PANTHER" id="PTHR46268">
    <property type="entry name" value="STRESS RESPONSE PROTEIN NHAX"/>
    <property type="match status" value="1"/>
</dbReference>
<name>A0A4U0F983_9BACL</name>
<dbReference type="PRINTS" id="PR01438">
    <property type="entry name" value="UNVRSLSTRESS"/>
</dbReference>
<evidence type="ECO:0000259" key="2">
    <source>
        <dbReference type="Pfam" id="PF00582"/>
    </source>
</evidence>
<dbReference type="InterPro" id="IPR006016">
    <property type="entry name" value="UspA"/>
</dbReference>
<accession>A0A4U0F983</accession>
<evidence type="ECO:0000313" key="3">
    <source>
        <dbReference type="EMBL" id="TJY41140.1"/>
    </source>
</evidence>
<dbReference type="Proteomes" id="UP000309673">
    <property type="component" value="Unassembled WGS sequence"/>
</dbReference>
<comment type="caution">
    <text evidence="3">The sequence shown here is derived from an EMBL/GenBank/DDBJ whole genome shotgun (WGS) entry which is preliminary data.</text>
</comment>
<dbReference type="Pfam" id="PF00582">
    <property type="entry name" value="Usp"/>
    <property type="match status" value="1"/>
</dbReference>
<reference evidence="3 4" key="1">
    <citation type="submission" date="2019-04" db="EMBL/GenBank/DDBJ databases">
        <title>Cohnella sp. nov., isolated from soil.</title>
        <authorList>
            <person name="Kim W."/>
        </authorList>
    </citation>
    <scope>NUCLEOTIDE SEQUENCE [LARGE SCALE GENOMIC DNA]</scope>
    <source>
        <strain evidence="3 4">CAU 1483</strain>
    </source>
</reference>
<dbReference type="OrthoDB" id="9777884at2"/>
<keyword evidence="4" id="KW-1185">Reference proteome</keyword>
<dbReference type="InterPro" id="IPR006015">
    <property type="entry name" value="Universal_stress_UspA"/>
</dbReference>
<comment type="similarity">
    <text evidence="1">Belongs to the universal stress protein A family.</text>
</comment>
<evidence type="ECO:0000256" key="1">
    <source>
        <dbReference type="ARBA" id="ARBA00008791"/>
    </source>
</evidence>
<dbReference type="Gene3D" id="3.40.50.620">
    <property type="entry name" value="HUPs"/>
    <property type="match status" value="1"/>
</dbReference>
<gene>
    <name evidence="3" type="ORF">E5161_15730</name>
</gene>
<dbReference type="PANTHER" id="PTHR46268:SF6">
    <property type="entry name" value="UNIVERSAL STRESS PROTEIN UP12"/>
    <property type="match status" value="1"/>
</dbReference>
<dbReference type="EMBL" id="SUPK01000007">
    <property type="protein sequence ID" value="TJY41140.1"/>
    <property type="molecule type" value="Genomic_DNA"/>
</dbReference>
<dbReference type="SUPFAM" id="SSF52402">
    <property type="entry name" value="Adenine nucleotide alpha hydrolases-like"/>
    <property type="match status" value="1"/>
</dbReference>